<dbReference type="EMBL" id="PCVK01000052">
    <property type="protein sequence ID" value="PIQ71700.1"/>
    <property type="molecule type" value="Genomic_DNA"/>
</dbReference>
<comment type="caution">
    <text evidence="2">The sequence shown here is derived from an EMBL/GenBank/DDBJ whole genome shotgun (WGS) entry which is preliminary data.</text>
</comment>
<dbReference type="Pfam" id="PF24839">
    <property type="entry name" value="DUF7718"/>
    <property type="match status" value="1"/>
</dbReference>
<organism evidence="2 3">
    <name type="scientific">Candidatus Roizmanbacteria bacterium CG11_big_fil_rev_8_21_14_0_20_37_16</name>
    <dbReference type="NCBI Taxonomy" id="1974857"/>
    <lineage>
        <taxon>Bacteria</taxon>
        <taxon>Candidatus Roizmaniibacteriota</taxon>
    </lineage>
</organism>
<proteinExistence type="predicted"/>
<name>A0A2H0KKB4_9BACT</name>
<feature type="domain" description="DUF7718" evidence="1">
    <location>
        <begin position="29"/>
        <end position="119"/>
    </location>
</feature>
<dbReference type="Proteomes" id="UP000229497">
    <property type="component" value="Unassembled WGS sequence"/>
</dbReference>
<accession>A0A2H0KKB4</accession>
<reference evidence="2 3" key="1">
    <citation type="submission" date="2017-09" db="EMBL/GenBank/DDBJ databases">
        <title>Depth-based differentiation of microbial function through sediment-hosted aquifers and enrichment of novel symbionts in the deep terrestrial subsurface.</title>
        <authorList>
            <person name="Probst A.J."/>
            <person name="Ladd B."/>
            <person name="Jarett J.K."/>
            <person name="Geller-Mcgrath D.E."/>
            <person name="Sieber C.M."/>
            <person name="Emerson J.B."/>
            <person name="Anantharaman K."/>
            <person name="Thomas B.C."/>
            <person name="Malmstrom R."/>
            <person name="Stieglmeier M."/>
            <person name="Klingl A."/>
            <person name="Woyke T."/>
            <person name="Ryan C.M."/>
            <person name="Banfield J.F."/>
        </authorList>
    </citation>
    <scope>NUCLEOTIDE SEQUENCE [LARGE SCALE GENOMIC DNA]</scope>
    <source>
        <strain evidence="2">CG11_big_fil_rev_8_21_14_0_20_37_16</strain>
    </source>
</reference>
<dbReference type="AlphaFoldDB" id="A0A2H0KKB4"/>
<evidence type="ECO:0000313" key="2">
    <source>
        <dbReference type="EMBL" id="PIQ71700.1"/>
    </source>
</evidence>
<gene>
    <name evidence="2" type="ORF">COV87_01820</name>
</gene>
<sequence length="131" mass="15628">MKKRAIKKIDEKHLSQISLSPSNRLTYVYGFSPKKQCMEIICVSLDIQINDDWVTIIRYDNHHDGILHRHTLIAYDNTADIVDYEGTKRKGDFTKLLRWAINDIKNNYLMYKHKFLKRNHVFLKGIEIDEY</sequence>
<dbReference type="InterPro" id="IPR056135">
    <property type="entry name" value="DUF7718"/>
</dbReference>
<evidence type="ECO:0000313" key="3">
    <source>
        <dbReference type="Proteomes" id="UP000229497"/>
    </source>
</evidence>
<evidence type="ECO:0000259" key="1">
    <source>
        <dbReference type="Pfam" id="PF24839"/>
    </source>
</evidence>
<protein>
    <recommendedName>
        <fullName evidence="1">DUF7718 domain-containing protein</fullName>
    </recommendedName>
</protein>